<keyword evidence="1" id="KW-0812">Transmembrane</keyword>
<comment type="caution">
    <text evidence="2">The sequence shown here is derived from an EMBL/GenBank/DDBJ whole genome shotgun (WGS) entry which is preliminary data.</text>
</comment>
<evidence type="ECO:0000313" key="3">
    <source>
        <dbReference type="Proteomes" id="UP001352852"/>
    </source>
</evidence>
<feature type="transmembrane region" description="Helical" evidence="1">
    <location>
        <begin position="33"/>
        <end position="54"/>
    </location>
</feature>
<reference evidence="2 3" key="1">
    <citation type="submission" date="2021-06" db="EMBL/GenBank/DDBJ databases">
        <authorList>
            <person name="Palmer J.M."/>
        </authorList>
    </citation>
    <scope>NUCLEOTIDE SEQUENCE [LARGE SCALE GENOMIC DNA]</scope>
    <source>
        <strain evidence="2 3">CL_MEX2019</strain>
        <tissue evidence="2">Muscle</tissue>
    </source>
</reference>
<organism evidence="2 3">
    <name type="scientific">Characodon lateralis</name>
    <dbReference type="NCBI Taxonomy" id="208331"/>
    <lineage>
        <taxon>Eukaryota</taxon>
        <taxon>Metazoa</taxon>
        <taxon>Chordata</taxon>
        <taxon>Craniata</taxon>
        <taxon>Vertebrata</taxon>
        <taxon>Euteleostomi</taxon>
        <taxon>Actinopterygii</taxon>
        <taxon>Neopterygii</taxon>
        <taxon>Teleostei</taxon>
        <taxon>Neoteleostei</taxon>
        <taxon>Acanthomorphata</taxon>
        <taxon>Ovalentaria</taxon>
        <taxon>Atherinomorphae</taxon>
        <taxon>Cyprinodontiformes</taxon>
        <taxon>Goodeidae</taxon>
        <taxon>Characodon</taxon>
    </lineage>
</organism>
<keyword evidence="1" id="KW-0472">Membrane</keyword>
<dbReference type="Proteomes" id="UP001352852">
    <property type="component" value="Unassembled WGS sequence"/>
</dbReference>
<evidence type="ECO:0000256" key="1">
    <source>
        <dbReference type="SAM" id="Phobius"/>
    </source>
</evidence>
<keyword evidence="1" id="KW-1133">Transmembrane helix</keyword>
<name>A0ABU7DC21_9TELE</name>
<dbReference type="EMBL" id="JAHUTJ010022521">
    <property type="protein sequence ID" value="MED6272672.1"/>
    <property type="molecule type" value="Genomic_DNA"/>
</dbReference>
<sequence>MFAVSPTSFKQQLLMLSFRNGILHVTFPYRPDLWSALLIVVLSTNSPTYGLILCSSSRVTMGLLRLMFPFSGMPVQGGLSRFAVVQCFFHFLDEGLRITKHSILF</sequence>
<accession>A0ABU7DC21</accession>
<keyword evidence="3" id="KW-1185">Reference proteome</keyword>
<gene>
    <name evidence="2" type="ORF">CHARACLAT_032775</name>
</gene>
<proteinExistence type="predicted"/>
<protein>
    <submittedName>
        <fullName evidence="2">Uncharacterized protein</fullName>
    </submittedName>
</protein>
<evidence type="ECO:0000313" key="2">
    <source>
        <dbReference type="EMBL" id="MED6272672.1"/>
    </source>
</evidence>